<dbReference type="RefSeq" id="WP_237784659.1">
    <property type="nucleotide sequence ID" value="NZ_CAUSTY010000017.1"/>
</dbReference>
<dbReference type="CDD" id="cd04301">
    <property type="entry name" value="NAT_SF"/>
    <property type="match status" value="1"/>
</dbReference>
<name>A0A929WZB7_9BACT</name>
<dbReference type="InterPro" id="IPR016181">
    <property type="entry name" value="Acyl_CoA_acyltransferase"/>
</dbReference>
<organism evidence="3 4">
    <name type="scientific">Alloprevotella tannerae</name>
    <dbReference type="NCBI Taxonomy" id="76122"/>
    <lineage>
        <taxon>Bacteria</taxon>
        <taxon>Pseudomonadati</taxon>
        <taxon>Bacteroidota</taxon>
        <taxon>Bacteroidia</taxon>
        <taxon>Bacteroidales</taxon>
        <taxon>Prevotellaceae</taxon>
        <taxon>Alloprevotella</taxon>
    </lineage>
</organism>
<protein>
    <submittedName>
        <fullName evidence="3">N-acetyltransferase</fullName>
    </submittedName>
</protein>
<dbReference type="Gene3D" id="3.40.630.30">
    <property type="match status" value="1"/>
</dbReference>
<reference evidence="3" key="1">
    <citation type="submission" date="2020-04" db="EMBL/GenBank/DDBJ databases">
        <title>Deep metagenomics examines the oral microbiome during advanced dental caries in children, revealing novel taxa and co-occurrences with host molecules.</title>
        <authorList>
            <person name="Baker J.L."/>
            <person name="Morton J.T."/>
            <person name="Dinis M."/>
            <person name="Alvarez R."/>
            <person name="Tran N.C."/>
            <person name="Knight R."/>
            <person name="Edlund A."/>
        </authorList>
    </citation>
    <scope>NUCLEOTIDE SEQUENCE</scope>
    <source>
        <strain evidence="3">JCVI_34_bin.1</strain>
    </source>
</reference>
<comment type="caution">
    <text evidence="3">The sequence shown here is derived from an EMBL/GenBank/DDBJ whole genome shotgun (WGS) entry which is preliminary data.</text>
</comment>
<accession>A0A929WZB7</accession>
<sequence length="95" mass="10837">MLSIQTTDDGKTGAFKLLIDDEEVGIMEFHWENPDVFVITHTEVSPEHKGEGLGKELLAAAVDYARQKGKKIRPRCSFVELYFTRYAEQYEDVAI</sequence>
<dbReference type="SUPFAM" id="SSF55729">
    <property type="entry name" value="Acyl-CoA N-acyltransferases (Nat)"/>
    <property type="match status" value="1"/>
</dbReference>
<feature type="domain" description="N-acetyltransferase" evidence="2">
    <location>
        <begin position="7"/>
        <end position="95"/>
    </location>
</feature>
<dbReference type="PANTHER" id="PTHR31435:SF10">
    <property type="entry name" value="BSR4717 PROTEIN"/>
    <property type="match status" value="1"/>
</dbReference>
<dbReference type="AlphaFoldDB" id="A0A929WZB7"/>
<dbReference type="PROSITE" id="PS51729">
    <property type="entry name" value="GNAT_YJDJ"/>
    <property type="match status" value="1"/>
</dbReference>
<dbReference type="PANTHER" id="PTHR31435">
    <property type="entry name" value="PROTEIN NATD1"/>
    <property type="match status" value="1"/>
</dbReference>
<dbReference type="InterPro" id="IPR000182">
    <property type="entry name" value="GNAT_dom"/>
</dbReference>
<dbReference type="EMBL" id="JABZGR010000002">
    <property type="protein sequence ID" value="MBF0969671.1"/>
    <property type="molecule type" value="Genomic_DNA"/>
</dbReference>
<dbReference type="Proteomes" id="UP000704068">
    <property type="component" value="Unassembled WGS sequence"/>
</dbReference>
<dbReference type="Pfam" id="PF14542">
    <property type="entry name" value="Acetyltransf_CG"/>
    <property type="match status" value="1"/>
</dbReference>
<dbReference type="PROSITE" id="PS51186">
    <property type="entry name" value="GNAT"/>
    <property type="match status" value="1"/>
</dbReference>
<proteinExistence type="predicted"/>
<evidence type="ECO:0000259" key="2">
    <source>
        <dbReference type="PROSITE" id="PS51729"/>
    </source>
</evidence>
<evidence type="ECO:0000259" key="1">
    <source>
        <dbReference type="PROSITE" id="PS51186"/>
    </source>
</evidence>
<feature type="domain" description="N-acetyltransferase" evidence="1">
    <location>
        <begin position="1"/>
        <end position="95"/>
    </location>
</feature>
<dbReference type="InterPro" id="IPR031165">
    <property type="entry name" value="GNAT_YJDJ"/>
</dbReference>
<gene>
    <name evidence="3" type="ORF">HXK21_01320</name>
</gene>
<dbReference type="InterPro" id="IPR045057">
    <property type="entry name" value="Gcn5-rel_NAT"/>
</dbReference>
<dbReference type="GO" id="GO:0016747">
    <property type="term" value="F:acyltransferase activity, transferring groups other than amino-acyl groups"/>
    <property type="evidence" value="ECO:0007669"/>
    <property type="project" value="InterPro"/>
</dbReference>
<evidence type="ECO:0000313" key="4">
    <source>
        <dbReference type="Proteomes" id="UP000704068"/>
    </source>
</evidence>
<evidence type="ECO:0000313" key="3">
    <source>
        <dbReference type="EMBL" id="MBF0969671.1"/>
    </source>
</evidence>